<proteinExistence type="predicted"/>
<evidence type="ECO:0008006" key="4">
    <source>
        <dbReference type="Google" id="ProtNLM"/>
    </source>
</evidence>
<dbReference type="Proteomes" id="UP000256869">
    <property type="component" value="Unassembled WGS sequence"/>
</dbReference>
<keyword evidence="3" id="KW-1185">Reference proteome</keyword>
<reference evidence="2 3" key="1">
    <citation type="submission" date="2018-07" db="EMBL/GenBank/DDBJ databases">
        <title>Genomic Encyclopedia of Type Strains, Phase III (KMG-III): the genomes of soil and plant-associated and newly described type strains.</title>
        <authorList>
            <person name="Whitman W."/>
        </authorList>
    </citation>
    <scope>NUCLEOTIDE SEQUENCE [LARGE SCALE GENOMIC DNA]</scope>
    <source>
        <strain evidence="2 3">CECT 8236</strain>
    </source>
</reference>
<accession>A0A3D9I630</accession>
<organism evidence="2 3">
    <name type="scientific">Cohnella lupini</name>
    <dbReference type="NCBI Taxonomy" id="1294267"/>
    <lineage>
        <taxon>Bacteria</taxon>
        <taxon>Bacillati</taxon>
        <taxon>Bacillota</taxon>
        <taxon>Bacilli</taxon>
        <taxon>Bacillales</taxon>
        <taxon>Paenibacillaceae</taxon>
        <taxon>Cohnella</taxon>
    </lineage>
</organism>
<evidence type="ECO:0000313" key="3">
    <source>
        <dbReference type="Proteomes" id="UP000256869"/>
    </source>
</evidence>
<feature type="region of interest" description="Disordered" evidence="1">
    <location>
        <begin position="39"/>
        <end position="58"/>
    </location>
</feature>
<comment type="caution">
    <text evidence="2">The sequence shown here is derived from an EMBL/GenBank/DDBJ whole genome shotgun (WGS) entry which is preliminary data.</text>
</comment>
<evidence type="ECO:0000313" key="2">
    <source>
        <dbReference type="EMBL" id="RED57095.1"/>
    </source>
</evidence>
<dbReference type="EMBL" id="QRDY01000011">
    <property type="protein sequence ID" value="RED57095.1"/>
    <property type="molecule type" value="Genomic_DNA"/>
</dbReference>
<dbReference type="AlphaFoldDB" id="A0A3D9I630"/>
<gene>
    <name evidence="2" type="ORF">DFP95_1116</name>
</gene>
<evidence type="ECO:0000256" key="1">
    <source>
        <dbReference type="SAM" id="MobiDB-lite"/>
    </source>
</evidence>
<sequence length="350" mass="38196">MKRPASAKLGRRVRGSSRNIVRRKVPTLKIQHRDYSVGASDGKAWRESPSSSDDPLGIGEAIHRQWSRRFHEPARHKNAAWSNILQSGKNYAAGFIQGAGQPTAITPVPIRRKASAVLCAGASETALQEVLAQLETLPLQEIVIVLGDPTERMFNLGRTRRNTVIASLSNSVDSDVGRALGAKLTGVDTVLFVDGEHAVHADILARFLWECETNCDIALNDLSARMGLFHQRDRVDRFHEFLNASLNREDLTINSMSVLPYAVNRHALDTLGAAALAVPAKAHALAIVNGLKIGFGGSAVNGNPRNGIERDANWRIAAGDHVEAWREAMSVRGSRLLFNDSTRNRSVLGE</sequence>
<name>A0A3D9I630_9BACL</name>
<protein>
    <recommendedName>
        <fullName evidence="4">Glycosyl transferase family 2</fullName>
    </recommendedName>
</protein>